<evidence type="ECO:0000313" key="2">
    <source>
        <dbReference type="Proteomes" id="UP000594638"/>
    </source>
</evidence>
<dbReference type="EMBL" id="CACTIH010001906">
    <property type="protein sequence ID" value="CAA2968385.1"/>
    <property type="molecule type" value="Genomic_DNA"/>
</dbReference>
<evidence type="ECO:0000313" key="1">
    <source>
        <dbReference type="EMBL" id="CAA2968385.1"/>
    </source>
</evidence>
<name>A0A8S0QN17_OLEEU</name>
<sequence length="118" mass="12993">MNLQKHVICNPTKRSSRPKWKNVKTHSSLDDVNLYVDVDTMVKPMFLPLSVAVNAKPNNYGDADEMEAGNSNASGHFCIGDSMGNIYSSTSSFDLRVVLYSLCILYLGRLGSEFAGNL</sequence>
<dbReference type="Gramene" id="OE9A010062T1">
    <property type="protein sequence ID" value="OE9A010062C1"/>
    <property type="gene ID" value="OE9A010062"/>
</dbReference>
<keyword evidence="2" id="KW-1185">Reference proteome</keyword>
<organism evidence="1 2">
    <name type="scientific">Olea europaea subsp. europaea</name>
    <dbReference type="NCBI Taxonomy" id="158383"/>
    <lineage>
        <taxon>Eukaryota</taxon>
        <taxon>Viridiplantae</taxon>
        <taxon>Streptophyta</taxon>
        <taxon>Embryophyta</taxon>
        <taxon>Tracheophyta</taxon>
        <taxon>Spermatophyta</taxon>
        <taxon>Magnoliopsida</taxon>
        <taxon>eudicotyledons</taxon>
        <taxon>Gunneridae</taxon>
        <taxon>Pentapetalae</taxon>
        <taxon>asterids</taxon>
        <taxon>lamiids</taxon>
        <taxon>Lamiales</taxon>
        <taxon>Oleaceae</taxon>
        <taxon>Oleeae</taxon>
        <taxon>Olea</taxon>
    </lineage>
</organism>
<reference evidence="1 2" key="1">
    <citation type="submission" date="2019-12" db="EMBL/GenBank/DDBJ databases">
        <authorList>
            <person name="Alioto T."/>
            <person name="Alioto T."/>
            <person name="Gomez Garrido J."/>
        </authorList>
    </citation>
    <scope>NUCLEOTIDE SEQUENCE [LARGE SCALE GENOMIC DNA]</scope>
</reference>
<comment type="caution">
    <text evidence="1">The sequence shown here is derived from an EMBL/GenBank/DDBJ whole genome shotgun (WGS) entry which is preliminary data.</text>
</comment>
<proteinExistence type="predicted"/>
<dbReference type="AlphaFoldDB" id="A0A8S0QN17"/>
<accession>A0A8S0QN17</accession>
<gene>
    <name evidence="1" type="ORF">OLEA9_A010062</name>
</gene>
<protein>
    <submittedName>
        <fullName evidence="1">Uncharacterized protein</fullName>
    </submittedName>
</protein>
<dbReference type="Proteomes" id="UP000594638">
    <property type="component" value="Unassembled WGS sequence"/>
</dbReference>